<gene>
    <name evidence="2" type="ORF">SAMN05660293_00663</name>
</gene>
<dbReference type="SUPFAM" id="SSF55961">
    <property type="entry name" value="Bet v1-like"/>
    <property type="match status" value="1"/>
</dbReference>
<dbReference type="InterPro" id="IPR028347">
    <property type="entry name" value="START_dom_prot"/>
</dbReference>
<protein>
    <submittedName>
        <fullName evidence="2">START domain-containing protein</fullName>
    </submittedName>
</protein>
<dbReference type="GO" id="GO:0008289">
    <property type="term" value="F:lipid binding"/>
    <property type="evidence" value="ECO:0007669"/>
    <property type="project" value="InterPro"/>
</dbReference>
<dbReference type="InterPro" id="IPR023393">
    <property type="entry name" value="START-like_dom_sf"/>
</dbReference>
<organism evidence="2 3">
    <name type="scientific">Dyadobacter psychrophilus</name>
    <dbReference type="NCBI Taxonomy" id="651661"/>
    <lineage>
        <taxon>Bacteria</taxon>
        <taxon>Pseudomonadati</taxon>
        <taxon>Bacteroidota</taxon>
        <taxon>Cytophagia</taxon>
        <taxon>Cytophagales</taxon>
        <taxon>Spirosomataceae</taxon>
        <taxon>Dyadobacter</taxon>
    </lineage>
</organism>
<sequence>MSKAIVIFLLFYFPVFGQSDWRLTAEKDGIKVYARTVADSKIKALKAECIMKATVQEVVALLLDVKAAEKWVCHTKLCSLVRKVSSTELYYYTEVSLPWPMENRDFVTHMEVFQDPVTKIVTVNAPAVPGFVNMKKGKVRINHSSNVWKIIPLDRERVKLDYTLQVDPGGLLPAWVVNSFACQGPIISFTAMKRELSTGKYKQTATH</sequence>
<proteinExistence type="predicted"/>
<dbReference type="OrthoDB" id="5734556at2"/>
<dbReference type="STRING" id="651661.SAMN05660293_00663"/>
<dbReference type="EMBL" id="FUZA01000001">
    <property type="protein sequence ID" value="SKB51455.1"/>
    <property type="molecule type" value="Genomic_DNA"/>
</dbReference>
<feature type="domain" description="START" evidence="1">
    <location>
        <begin position="21"/>
        <end position="179"/>
    </location>
</feature>
<evidence type="ECO:0000313" key="3">
    <source>
        <dbReference type="Proteomes" id="UP000190897"/>
    </source>
</evidence>
<dbReference type="PROSITE" id="PS50848">
    <property type="entry name" value="START"/>
    <property type="match status" value="1"/>
</dbReference>
<keyword evidence="3" id="KW-1185">Reference proteome</keyword>
<reference evidence="3" key="1">
    <citation type="submission" date="2017-02" db="EMBL/GenBank/DDBJ databases">
        <authorList>
            <person name="Varghese N."/>
            <person name="Submissions S."/>
        </authorList>
    </citation>
    <scope>NUCLEOTIDE SEQUENCE [LARGE SCALE GENOMIC DNA]</scope>
    <source>
        <strain evidence="3">DSM 22270</strain>
    </source>
</reference>
<dbReference type="InterPro" id="IPR051213">
    <property type="entry name" value="START_lipid_transfer"/>
</dbReference>
<dbReference type="PIRSF" id="PIRSF039033">
    <property type="entry name" value="START_dom"/>
    <property type="match status" value="1"/>
</dbReference>
<dbReference type="RefSeq" id="WP_082213222.1">
    <property type="nucleotide sequence ID" value="NZ_FUZA01000001.1"/>
</dbReference>
<dbReference type="AlphaFoldDB" id="A0A1T5BW85"/>
<dbReference type="Pfam" id="PF01852">
    <property type="entry name" value="START"/>
    <property type="match status" value="1"/>
</dbReference>
<name>A0A1T5BW85_9BACT</name>
<evidence type="ECO:0000259" key="1">
    <source>
        <dbReference type="PROSITE" id="PS50848"/>
    </source>
</evidence>
<dbReference type="Gene3D" id="3.30.530.20">
    <property type="match status" value="1"/>
</dbReference>
<dbReference type="GO" id="GO:0005737">
    <property type="term" value="C:cytoplasm"/>
    <property type="evidence" value="ECO:0007669"/>
    <property type="project" value="UniProtKB-ARBA"/>
</dbReference>
<dbReference type="Proteomes" id="UP000190897">
    <property type="component" value="Unassembled WGS sequence"/>
</dbReference>
<dbReference type="PANTHER" id="PTHR19308">
    <property type="entry name" value="PHOSPHATIDYLCHOLINE TRANSFER PROTEIN"/>
    <property type="match status" value="1"/>
</dbReference>
<dbReference type="PANTHER" id="PTHR19308:SF14">
    <property type="entry name" value="START DOMAIN-CONTAINING PROTEIN"/>
    <property type="match status" value="1"/>
</dbReference>
<evidence type="ECO:0000313" key="2">
    <source>
        <dbReference type="EMBL" id="SKB51455.1"/>
    </source>
</evidence>
<dbReference type="InterPro" id="IPR002913">
    <property type="entry name" value="START_lipid-bd_dom"/>
</dbReference>
<accession>A0A1T5BW85</accession>